<evidence type="ECO:0000313" key="2">
    <source>
        <dbReference type="Proteomes" id="UP000002358"/>
    </source>
</evidence>
<dbReference type="InParanoid" id="A0A7M7Q3X3"/>
<dbReference type="AlphaFoldDB" id="A0A7M7Q3X3"/>
<dbReference type="Proteomes" id="UP000002358">
    <property type="component" value="Unassembled WGS sequence"/>
</dbReference>
<dbReference type="PANTHER" id="PTHR11439:SF463">
    <property type="entry name" value="REVERSE TRANSCRIPTASE TY1_COPIA-TYPE DOMAIN-CONTAINING PROTEIN"/>
    <property type="match status" value="1"/>
</dbReference>
<evidence type="ECO:0000313" key="1">
    <source>
        <dbReference type="EnsemblMetazoa" id="XP_031779868"/>
    </source>
</evidence>
<sequence length="129" mass="14849">MQTKFGYAQAKSQSTPMVTNQVLNKQKKQRENELTNEKVVNQREYREVVGSLMYLVSGTKPDLPYAVNVLSRHKHNPTENGWKMVIRIFKYIAYSASWQLTYKGLNEEMEVFSDASFADCKNYSLPAAT</sequence>
<dbReference type="PANTHER" id="PTHR11439">
    <property type="entry name" value="GAG-POL-RELATED RETROTRANSPOSON"/>
    <property type="match status" value="1"/>
</dbReference>
<name>A0A7M7Q3X3_NASVI</name>
<accession>A0A7M7Q3X3</accession>
<dbReference type="EnsemblMetazoa" id="XM_031924008">
    <property type="protein sequence ID" value="XP_031779868"/>
    <property type="gene ID" value="LOC116416288"/>
</dbReference>
<dbReference type="KEGG" id="nvi:116416288"/>
<reference evidence="1" key="1">
    <citation type="submission" date="2021-01" db="UniProtKB">
        <authorList>
            <consortium name="EnsemblMetazoa"/>
        </authorList>
    </citation>
    <scope>IDENTIFICATION</scope>
</reference>
<organism evidence="1 2">
    <name type="scientific">Nasonia vitripennis</name>
    <name type="common">Parasitic wasp</name>
    <dbReference type="NCBI Taxonomy" id="7425"/>
    <lineage>
        <taxon>Eukaryota</taxon>
        <taxon>Metazoa</taxon>
        <taxon>Ecdysozoa</taxon>
        <taxon>Arthropoda</taxon>
        <taxon>Hexapoda</taxon>
        <taxon>Insecta</taxon>
        <taxon>Pterygota</taxon>
        <taxon>Neoptera</taxon>
        <taxon>Endopterygota</taxon>
        <taxon>Hymenoptera</taxon>
        <taxon>Apocrita</taxon>
        <taxon>Proctotrupomorpha</taxon>
        <taxon>Chalcidoidea</taxon>
        <taxon>Pteromalidae</taxon>
        <taxon>Pteromalinae</taxon>
        <taxon>Nasonia</taxon>
    </lineage>
</organism>
<dbReference type="RefSeq" id="XP_031779868.1">
    <property type="nucleotide sequence ID" value="XM_031924008.1"/>
</dbReference>
<keyword evidence="2" id="KW-1185">Reference proteome</keyword>
<proteinExistence type="predicted"/>
<protein>
    <submittedName>
        <fullName evidence="1">Uncharacterized protein</fullName>
    </submittedName>
</protein>
<dbReference type="OrthoDB" id="8188638at2759"/>
<dbReference type="GeneID" id="116416288"/>